<proteinExistence type="predicted"/>
<reference evidence="1 2" key="1">
    <citation type="submission" date="2020-01" db="EMBL/GenBank/DDBJ databases">
        <title>Genomes of bacteria type strains.</title>
        <authorList>
            <person name="Chen J."/>
            <person name="Zhu S."/>
            <person name="Chen J."/>
        </authorList>
    </citation>
    <scope>NUCLEOTIDE SEQUENCE [LARGE SCALE GENOMIC DNA]</scope>
    <source>
        <strain evidence="1 2">KCTC 52919</strain>
    </source>
</reference>
<evidence type="ECO:0000313" key="2">
    <source>
        <dbReference type="Proteomes" id="UP000476332"/>
    </source>
</evidence>
<dbReference type="RefSeq" id="WP_163046349.1">
    <property type="nucleotide sequence ID" value="NZ_JAAAMJ010000054.1"/>
</dbReference>
<dbReference type="GO" id="GO:0032259">
    <property type="term" value="P:methylation"/>
    <property type="evidence" value="ECO:0007669"/>
    <property type="project" value="UniProtKB-KW"/>
</dbReference>
<keyword evidence="2" id="KW-1185">Reference proteome</keyword>
<dbReference type="EMBL" id="JAAAMJ010000054">
    <property type="protein sequence ID" value="NDV89504.1"/>
    <property type="molecule type" value="Genomic_DNA"/>
</dbReference>
<dbReference type="Gene3D" id="3.40.50.150">
    <property type="entry name" value="Vaccinia Virus protein VP39"/>
    <property type="match status" value="1"/>
</dbReference>
<sequence length="346" mass="38138">MNQQRAPIDGETLITPELIAASADASGVAGNRESLVDAEAALALALGVTLDRLKNEGHVDQAVDYLFRTLHEMRARFSQSVWQQLVPLAQNHSVSAYLQQDPFTNWSFEKPRGYSGDAKLLDFIYGHPSVAPLVAAATPLGRAIYDYTSYAPAAVAVRERRDLLAQYVDRVASKREGGTEILAIAGGHLREGERSAALQERRLGRWVALDQDPLSVGSMVRDYAGTAVEAVNGSVKGLLGGAYRLGHFDFIYAAGLYDYLPQAAAVRLTQICLNMLKPGGLFLFANFNNDISDDGYMESFMNWPLLLRSEKDMWDIINASIDANVYEPNVFFGENRNIIYGTCHKR</sequence>
<dbReference type="SUPFAM" id="SSF53335">
    <property type="entry name" value="S-adenosyl-L-methionine-dependent methyltransferases"/>
    <property type="match status" value="1"/>
</dbReference>
<dbReference type="AlphaFoldDB" id="A0A6L9MNI3"/>
<dbReference type="GO" id="GO:0008168">
    <property type="term" value="F:methyltransferase activity"/>
    <property type="evidence" value="ECO:0007669"/>
    <property type="project" value="UniProtKB-KW"/>
</dbReference>
<gene>
    <name evidence="1" type="ORF">GTW51_22960</name>
</gene>
<organism evidence="1 2">
    <name type="scientific">Aurantimonas aggregata</name>
    <dbReference type="NCBI Taxonomy" id="2047720"/>
    <lineage>
        <taxon>Bacteria</taxon>
        <taxon>Pseudomonadati</taxon>
        <taxon>Pseudomonadota</taxon>
        <taxon>Alphaproteobacteria</taxon>
        <taxon>Hyphomicrobiales</taxon>
        <taxon>Aurantimonadaceae</taxon>
        <taxon>Aurantimonas</taxon>
    </lineage>
</organism>
<keyword evidence="1" id="KW-0489">Methyltransferase</keyword>
<comment type="caution">
    <text evidence="1">The sequence shown here is derived from an EMBL/GenBank/DDBJ whole genome shotgun (WGS) entry which is preliminary data.</text>
</comment>
<protein>
    <submittedName>
        <fullName evidence="1">Class I SAM-dependent methyltransferase</fullName>
    </submittedName>
</protein>
<evidence type="ECO:0000313" key="1">
    <source>
        <dbReference type="EMBL" id="NDV89504.1"/>
    </source>
</evidence>
<keyword evidence="1" id="KW-0808">Transferase</keyword>
<accession>A0A6L9MNI3</accession>
<name>A0A6L9MNI3_9HYPH</name>
<dbReference type="InterPro" id="IPR029063">
    <property type="entry name" value="SAM-dependent_MTases_sf"/>
</dbReference>
<dbReference type="Proteomes" id="UP000476332">
    <property type="component" value="Unassembled WGS sequence"/>
</dbReference>